<feature type="domain" description="Aconitase A/isopropylmalate dehydratase small subunit swivel" evidence="11">
    <location>
        <begin position="1"/>
        <end position="123"/>
    </location>
</feature>
<dbReference type="EC" id="4.2.1.33" evidence="10"/>
<dbReference type="InterPro" id="IPR004431">
    <property type="entry name" value="3-IsopropMal_deHydase_ssu"/>
</dbReference>
<evidence type="ECO:0000256" key="9">
    <source>
        <dbReference type="ARBA" id="ARBA00023304"/>
    </source>
</evidence>
<evidence type="ECO:0000256" key="8">
    <source>
        <dbReference type="ARBA" id="ARBA00023239"/>
    </source>
</evidence>
<dbReference type="InterPro" id="IPR015928">
    <property type="entry name" value="Aconitase/3IPM_dehydase_swvl"/>
</dbReference>
<comment type="similarity">
    <text evidence="4 10">Belongs to the LeuD family. LeuD type 1 subfamily.</text>
</comment>
<name>A0A5U3XLP9_SALER</name>
<dbReference type="InterPro" id="IPR050075">
    <property type="entry name" value="LeuD"/>
</dbReference>
<dbReference type="Gene3D" id="3.20.19.10">
    <property type="entry name" value="Aconitase, domain 4"/>
    <property type="match status" value="1"/>
</dbReference>
<organism evidence="12">
    <name type="scientific">Salmonella enterica</name>
    <name type="common">Salmonella choleraesuis</name>
    <dbReference type="NCBI Taxonomy" id="28901"/>
    <lineage>
        <taxon>Bacteria</taxon>
        <taxon>Pseudomonadati</taxon>
        <taxon>Pseudomonadota</taxon>
        <taxon>Gammaproteobacteria</taxon>
        <taxon>Enterobacterales</taxon>
        <taxon>Enterobacteriaceae</taxon>
        <taxon>Salmonella</taxon>
    </lineage>
</organism>
<dbReference type="GO" id="GO:0009316">
    <property type="term" value="C:3-isopropylmalate dehydratase complex"/>
    <property type="evidence" value="ECO:0007669"/>
    <property type="project" value="InterPro"/>
</dbReference>
<sequence>MDTFKQISGRIAPMLEPNIDTDVIMPKQFLKGIDRQGLDKGVFFDRRFMAGGQPNPDFILNMPGWQSATFLLGGPNFGCGSSREHAVWGLKQLGVRGLIGSTFAGIFDDNCQRNGILTVSLDEPALARLAQLAASADTNSITVSLDRCEITTAEETISFVISELKRAMLAAGEDAIAWTLQYLPEIENFEVAHYSRRPWLKRPASPRG</sequence>
<dbReference type="SUPFAM" id="SSF52016">
    <property type="entry name" value="LeuD/IlvD-like"/>
    <property type="match status" value="1"/>
</dbReference>
<evidence type="ECO:0000259" key="11">
    <source>
        <dbReference type="Pfam" id="PF00694"/>
    </source>
</evidence>
<dbReference type="AlphaFoldDB" id="A0A5U3XLP9"/>
<evidence type="ECO:0000313" key="12">
    <source>
        <dbReference type="EMBL" id="EBP7904606.1"/>
    </source>
</evidence>
<dbReference type="PANTHER" id="PTHR43345:SF5">
    <property type="entry name" value="3-ISOPROPYLMALATE DEHYDRATASE SMALL SUBUNIT"/>
    <property type="match status" value="1"/>
</dbReference>
<evidence type="ECO:0000256" key="6">
    <source>
        <dbReference type="ARBA" id="ARBA00022430"/>
    </source>
</evidence>
<dbReference type="CDD" id="cd01577">
    <property type="entry name" value="IPMI_Swivel"/>
    <property type="match status" value="1"/>
</dbReference>
<dbReference type="InterPro" id="IPR000573">
    <property type="entry name" value="AconitaseA/IPMdHydase_ssu_swvl"/>
</dbReference>
<dbReference type="NCBIfam" id="NF002458">
    <property type="entry name" value="PRK01641.1"/>
    <property type="match status" value="1"/>
</dbReference>
<keyword evidence="7 10" id="KW-0028">Amino-acid biosynthesis</keyword>
<evidence type="ECO:0000256" key="4">
    <source>
        <dbReference type="ARBA" id="ARBA00009845"/>
    </source>
</evidence>
<dbReference type="HAMAP" id="MF_01031">
    <property type="entry name" value="LeuD_type1"/>
    <property type="match status" value="1"/>
</dbReference>
<accession>A0A5U3XLP9</accession>
<comment type="pathway">
    <text evidence="3 10">Amino-acid biosynthesis; L-leucine biosynthesis; L-leucine from 3-methyl-2-oxobutanoate: step 2/4.</text>
</comment>
<evidence type="ECO:0000256" key="2">
    <source>
        <dbReference type="ARBA" id="ARBA00002695"/>
    </source>
</evidence>
<keyword evidence="8 10" id="KW-0456">Lyase</keyword>
<dbReference type="UniPathway" id="UPA00048">
    <property type="reaction ID" value="UER00071"/>
</dbReference>
<evidence type="ECO:0000256" key="1">
    <source>
        <dbReference type="ARBA" id="ARBA00000491"/>
    </source>
</evidence>
<protein>
    <recommendedName>
        <fullName evidence="10">3-isopropylmalate dehydratase small subunit</fullName>
        <ecNumber evidence="10">4.2.1.33</ecNumber>
    </recommendedName>
    <alternativeName>
        <fullName evidence="10">Alpha-IPM isomerase</fullName>
        <shortName evidence="10">IPMI</shortName>
    </alternativeName>
    <alternativeName>
        <fullName evidence="10">Isopropylmalate isomerase</fullName>
    </alternativeName>
</protein>
<gene>
    <name evidence="10 12" type="primary">leuD</name>
    <name evidence="12" type="ORF">APS38_13075</name>
</gene>
<evidence type="ECO:0000256" key="3">
    <source>
        <dbReference type="ARBA" id="ARBA00004729"/>
    </source>
</evidence>
<dbReference type="GO" id="GO:0009098">
    <property type="term" value="P:L-leucine biosynthetic process"/>
    <property type="evidence" value="ECO:0007669"/>
    <property type="project" value="UniProtKB-UniRule"/>
</dbReference>
<comment type="caution">
    <text evidence="12">The sequence shown here is derived from an EMBL/GenBank/DDBJ whole genome shotgun (WGS) entry which is preliminary data.</text>
</comment>
<keyword evidence="6 10" id="KW-0432">Leucine biosynthesis</keyword>
<reference evidence="12" key="1">
    <citation type="submission" date="2018-07" db="EMBL/GenBank/DDBJ databases">
        <authorList>
            <consortium name="GenomeTrakr network: Whole genome sequencing for foodborne pathogen traceback"/>
        </authorList>
    </citation>
    <scope>NUCLEOTIDE SEQUENCE</scope>
    <source>
        <strain evidence="12">DHMH-A15091834</strain>
    </source>
</reference>
<keyword evidence="9 10" id="KW-0100">Branched-chain amino acid biosynthesis</keyword>
<comment type="function">
    <text evidence="2 10">Catalyzes the isomerization between 2-isopropylmalate and 3-isopropylmalate, via the formation of 2-isopropylmaleate.</text>
</comment>
<dbReference type="EMBL" id="AAGMYU010000014">
    <property type="protein sequence ID" value="EBP7904606.1"/>
    <property type="molecule type" value="Genomic_DNA"/>
</dbReference>
<comment type="subunit">
    <text evidence="5 10">Heterodimer of LeuC and LeuD.</text>
</comment>
<comment type="catalytic activity">
    <reaction evidence="1 10">
        <text>(2R,3S)-3-isopropylmalate = (2S)-2-isopropylmalate</text>
        <dbReference type="Rhea" id="RHEA:32287"/>
        <dbReference type="ChEBI" id="CHEBI:1178"/>
        <dbReference type="ChEBI" id="CHEBI:35121"/>
        <dbReference type="EC" id="4.2.1.33"/>
    </reaction>
</comment>
<dbReference type="GO" id="GO:0003861">
    <property type="term" value="F:3-isopropylmalate dehydratase activity"/>
    <property type="evidence" value="ECO:0007669"/>
    <property type="project" value="UniProtKB-UniRule"/>
</dbReference>
<evidence type="ECO:0000256" key="5">
    <source>
        <dbReference type="ARBA" id="ARBA00011271"/>
    </source>
</evidence>
<dbReference type="Pfam" id="PF00694">
    <property type="entry name" value="Aconitase_C"/>
    <property type="match status" value="1"/>
</dbReference>
<dbReference type="PANTHER" id="PTHR43345">
    <property type="entry name" value="3-ISOPROPYLMALATE DEHYDRATASE SMALL SUBUNIT 2-RELATED-RELATED"/>
    <property type="match status" value="1"/>
</dbReference>
<evidence type="ECO:0000256" key="7">
    <source>
        <dbReference type="ARBA" id="ARBA00022605"/>
    </source>
</evidence>
<evidence type="ECO:0000256" key="10">
    <source>
        <dbReference type="HAMAP-Rule" id="MF_01031"/>
    </source>
</evidence>
<proteinExistence type="inferred from homology"/>
<dbReference type="InterPro" id="IPR033940">
    <property type="entry name" value="IPMI_Swivel"/>
</dbReference>
<dbReference type="NCBIfam" id="TIGR00171">
    <property type="entry name" value="leuD"/>
    <property type="match status" value="1"/>
</dbReference>